<evidence type="ECO:0000313" key="1">
    <source>
        <dbReference type="EMBL" id="MEM0515881.1"/>
    </source>
</evidence>
<gene>
    <name evidence="1" type="ORF">WCN91_10735</name>
</gene>
<dbReference type="EMBL" id="JBCGCU010000011">
    <property type="protein sequence ID" value="MEM0515881.1"/>
    <property type="molecule type" value="Genomic_DNA"/>
</dbReference>
<dbReference type="InterPro" id="IPR045694">
    <property type="entry name" value="DUF6058"/>
</dbReference>
<reference evidence="1 2" key="1">
    <citation type="submission" date="2024-03" db="EMBL/GenBank/DDBJ databases">
        <title>Pseudoalteromonas qingdaonensis sp. nov., isolated from the intestines of marine benthic organisms.</title>
        <authorList>
            <person name="Lin X."/>
            <person name="Fang S."/>
            <person name="Hu X."/>
        </authorList>
    </citation>
    <scope>NUCLEOTIDE SEQUENCE [LARGE SCALE GENOMIC DNA]</scope>
    <source>
        <strain evidence="1 2">YIC-827</strain>
    </source>
</reference>
<protein>
    <submittedName>
        <fullName evidence="1">DUF6058 family natural product biosynthesis protein</fullName>
    </submittedName>
</protein>
<dbReference type="Pfam" id="PF19531">
    <property type="entry name" value="DUF6058"/>
    <property type="match status" value="1"/>
</dbReference>
<evidence type="ECO:0000313" key="2">
    <source>
        <dbReference type="Proteomes" id="UP001447008"/>
    </source>
</evidence>
<sequence>MHLLDYLEQFFYREDQLCQHLGVDCEQLEHWQHLCIFPQASYSLENTIQCHSVQGIYDCQVFWLYYPIAMQDWGRQIAKAKIESASVAFNLFAQRAMQALHSLQNEGLYLVDDYLEDIDERLTHLWQQFLSGQFGTQTRQGQIEEIIHMDALRYSIDTLTEGMTVTALSAEQRQQLHPIMKQFSKAIIEPPGHEYKHSLRAKYLDALVLKYDLSLKR</sequence>
<organism evidence="1 2">
    <name type="scientific">Pseudoalteromonas qingdaonensis</name>
    <dbReference type="NCBI Taxonomy" id="3131913"/>
    <lineage>
        <taxon>Bacteria</taxon>
        <taxon>Pseudomonadati</taxon>
        <taxon>Pseudomonadota</taxon>
        <taxon>Gammaproteobacteria</taxon>
        <taxon>Alteromonadales</taxon>
        <taxon>Pseudoalteromonadaceae</taxon>
        <taxon>Pseudoalteromonas</taxon>
    </lineage>
</organism>
<dbReference type="Proteomes" id="UP001447008">
    <property type="component" value="Unassembled WGS sequence"/>
</dbReference>
<accession>A0ABU9MX85</accession>
<proteinExistence type="predicted"/>
<name>A0ABU9MX85_9GAMM</name>
<dbReference type="RefSeq" id="WP_342678912.1">
    <property type="nucleotide sequence ID" value="NZ_JBCGCU010000011.1"/>
</dbReference>
<comment type="caution">
    <text evidence="1">The sequence shown here is derived from an EMBL/GenBank/DDBJ whole genome shotgun (WGS) entry which is preliminary data.</text>
</comment>
<keyword evidence="2" id="KW-1185">Reference proteome</keyword>